<organism evidence="2 3">
    <name type="scientific">Chloebia gouldiae</name>
    <name type="common">Gouldian finch</name>
    <name type="synonym">Erythrura gouldiae</name>
    <dbReference type="NCBI Taxonomy" id="44316"/>
    <lineage>
        <taxon>Eukaryota</taxon>
        <taxon>Metazoa</taxon>
        <taxon>Chordata</taxon>
        <taxon>Craniata</taxon>
        <taxon>Vertebrata</taxon>
        <taxon>Euteleostomi</taxon>
        <taxon>Archelosauria</taxon>
        <taxon>Archosauria</taxon>
        <taxon>Dinosauria</taxon>
        <taxon>Saurischia</taxon>
        <taxon>Theropoda</taxon>
        <taxon>Coelurosauria</taxon>
        <taxon>Aves</taxon>
        <taxon>Neognathae</taxon>
        <taxon>Neoaves</taxon>
        <taxon>Telluraves</taxon>
        <taxon>Australaves</taxon>
        <taxon>Passeriformes</taxon>
        <taxon>Passeroidea</taxon>
        <taxon>Passeridae</taxon>
        <taxon>Chloebia</taxon>
    </lineage>
</organism>
<dbReference type="InterPro" id="IPR001849">
    <property type="entry name" value="PH_domain"/>
</dbReference>
<accession>A0A3L8SVW3</accession>
<dbReference type="SUPFAM" id="SSF50729">
    <property type="entry name" value="PH domain-like"/>
    <property type="match status" value="1"/>
</dbReference>
<feature type="non-terminal residue" evidence="2">
    <location>
        <position position="1"/>
    </location>
</feature>
<dbReference type="PROSITE" id="PS50003">
    <property type="entry name" value="PH_DOMAIN"/>
    <property type="match status" value="1"/>
</dbReference>
<protein>
    <recommendedName>
        <fullName evidence="1">PH domain-containing protein</fullName>
    </recommendedName>
</protein>
<evidence type="ECO:0000313" key="2">
    <source>
        <dbReference type="EMBL" id="RLW10075.1"/>
    </source>
</evidence>
<keyword evidence="3" id="KW-1185">Reference proteome</keyword>
<dbReference type="Proteomes" id="UP000276834">
    <property type="component" value="Unassembled WGS sequence"/>
</dbReference>
<sequence length="163" mass="18414">QNISTVLSLDISGAKCEKLVNYTRKENAFMLRLRDGAEYFLAAPSQTLMEDWLQSLQSNIGHGNRSHSTVMAQTLISNTETSQKKMWDFPDRDSAERLSSKSSLLRRTPSFKIKPERESAEFSRNFKEDEPTVTQATITTLSLEQSGNKTKLLPSLLKAGREK</sequence>
<dbReference type="AlphaFoldDB" id="A0A3L8SVW3"/>
<feature type="domain" description="PH" evidence="1">
    <location>
        <begin position="1"/>
        <end position="61"/>
    </location>
</feature>
<dbReference type="Gene3D" id="2.30.29.30">
    <property type="entry name" value="Pleckstrin-homology domain (PH domain)/Phosphotyrosine-binding domain (PTB)"/>
    <property type="match status" value="1"/>
</dbReference>
<dbReference type="Pfam" id="PF00169">
    <property type="entry name" value="PH"/>
    <property type="match status" value="1"/>
</dbReference>
<proteinExistence type="predicted"/>
<dbReference type="OrthoDB" id="430364at2759"/>
<reference evidence="2 3" key="1">
    <citation type="journal article" date="2018" name="Proc. R. Soc. B">
        <title>A non-coding region near Follistatin controls head colour polymorphism in the Gouldian finch.</title>
        <authorList>
            <person name="Toomey M.B."/>
            <person name="Marques C.I."/>
            <person name="Andrade P."/>
            <person name="Araujo P.M."/>
            <person name="Sabatino S."/>
            <person name="Gazda M.A."/>
            <person name="Afonso S."/>
            <person name="Lopes R.J."/>
            <person name="Corbo J.C."/>
            <person name="Carneiro M."/>
        </authorList>
    </citation>
    <scope>NUCLEOTIDE SEQUENCE [LARGE SCALE GENOMIC DNA]</scope>
    <source>
        <strain evidence="2">Red01</strain>
        <tissue evidence="2">Muscle</tissue>
    </source>
</reference>
<dbReference type="InterPro" id="IPR011993">
    <property type="entry name" value="PH-like_dom_sf"/>
</dbReference>
<evidence type="ECO:0000259" key="1">
    <source>
        <dbReference type="PROSITE" id="PS50003"/>
    </source>
</evidence>
<gene>
    <name evidence="2" type="ORF">DV515_00002287</name>
</gene>
<dbReference type="EMBL" id="QUSF01000004">
    <property type="protein sequence ID" value="RLW10075.1"/>
    <property type="molecule type" value="Genomic_DNA"/>
</dbReference>
<name>A0A3L8SVW3_CHLGU</name>
<evidence type="ECO:0000313" key="3">
    <source>
        <dbReference type="Proteomes" id="UP000276834"/>
    </source>
</evidence>
<comment type="caution">
    <text evidence="2">The sequence shown here is derived from an EMBL/GenBank/DDBJ whole genome shotgun (WGS) entry which is preliminary data.</text>
</comment>